<dbReference type="PANTHER" id="PTHR21286">
    <property type="entry name" value="NUCLEAR PORE COMPLEX PROTEIN NUP160"/>
    <property type="match status" value="1"/>
</dbReference>
<comment type="caution">
    <text evidence="2">The sequence shown here is derived from an EMBL/GenBank/DDBJ whole genome shotgun (WGS) entry which is preliminary data.</text>
</comment>
<gene>
    <name evidence="2" type="ORF">ILEXP_LOCUS8564</name>
</gene>
<dbReference type="GO" id="GO:0005643">
    <property type="term" value="C:nuclear pore"/>
    <property type="evidence" value="ECO:0007669"/>
    <property type="project" value="UniProtKB-ARBA"/>
</dbReference>
<dbReference type="Pfam" id="PF23354">
    <property type="entry name" value="TPR_NUP160_120_M"/>
    <property type="match status" value="1"/>
</dbReference>
<protein>
    <recommendedName>
        <fullName evidence="1">NUP160 middle TPR domain-containing protein</fullName>
    </recommendedName>
</protein>
<dbReference type="AlphaFoldDB" id="A0ABC8REE0"/>
<dbReference type="InterPro" id="IPR056535">
    <property type="entry name" value="TPR_NUP160_M"/>
</dbReference>
<name>A0ABC8REE0_9AQUA</name>
<reference evidence="2 3" key="1">
    <citation type="submission" date="2024-02" db="EMBL/GenBank/DDBJ databases">
        <authorList>
            <person name="Vignale AGUSTIN F."/>
            <person name="Sosa J E."/>
            <person name="Modenutti C."/>
        </authorList>
    </citation>
    <scope>NUCLEOTIDE SEQUENCE [LARGE SCALE GENOMIC DNA]</scope>
</reference>
<feature type="domain" description="NUP160 middle TPR" evidence="1">
    <location>
        <begin position="30"/>
        <end position="257"/>
    </location>
</feature>
<dbReference type="InterPro" id="IPR021717">
    <property type="entry name" value="Nucleoporin_Nup160"/>
</dbReference>
<accession>A0ABC8REE0</accession>
<dbReference type="GO" id="GO:0006913">
    <property type="term" value="P:nucleocytoplasmic transport"/>
    <property type="evidence" value="ECO:0007669"/>
    <property type="project" value="UniProtKB-ARBA"/>
</dbReference>
<keyword evidence="3" id="KW-1185">Reference proteome</keyword>
<evidence type="ECO:0000259" key="1">
    <source>
        <dbReference type="Pfam" id="PF23354"/>
    </source>
</evidence>
<sequence length="448" mass="50879">MAEELRVHNASLQREFDQLIRAASLQGAPQALQSLSLEEGLMHLGFTACGSAAAWRLHYYQWAMQMFEQYNMYEAACQFALAALEQVDEALAPKDGLLEADFVNESATSVKGRFWANVFKFTLDLGYYYDAYCAIISNPDEESKNICLRRFIIVLFERGAVKILCDGQLPFIGLVKKVERELAWKAERSDVLAKPNPLKLLYAFETHRHNWRRAASYIYLHSARLRTEAASRDHQRRSTSLQERLDGLSAAINALQLVDPAYAWIDPLLEETSLHKESYPSKKAKISVQEQSAGNDAQPQRLLSYVDIEKLDNEFVLTSAEYLLSLANVKWTFTGNEMPPPELVDLLVQSNLFDMVFTVLLKFWKGSGLNRELERIFVAIALKCCPSSVGPLPVRNDHRVHGLLLKSSQDEVTVHSSLDVDPSTQPPKWNSQLETLERYLVRISIFLC</sequence>
<organism evidence="2 3">
    <name type="scientific">Ilex paraguariensis</name>
    <name type="common">yerba mate</name>
    <dbReference type="NCBI Taxonomy" id="185542"/>
    <lineage>
        <taxon>Eukaryota</taxon>
        <taxon>Viridiplantae</taxon>
        <taxon>Streptophyta</taxon>
        <taxon>Embryophyta</taxon>
        <taxon>Tracheophyta</taxon>
        <taxon>Spermatophyta</taxon>
        <taxon>Magnoliopsida</taxon>
        <taxon>eudicotyledons</taxon>
        <taxon>Gunneridae</taxon>
        <taxon>Pentapetalae</taxon>
        <taxon>asterids</taxon>
        <taxon>campanulids</taxon>
        <taxon>Aquifoliales</taxon>
        <taxon>Aquifoliaceae</taxon>
        <taxon>Ilex</taxon>
    </lineage>
</organism>
<evidence type="ECO:0000313" key="2">
    <source>
        <dbReference type="EMBL" id="CAK9141043.1"/>
    </source>
</evidence>
<dbReference type="EMBL" id="CAUOFW020001092">
    <property type="protein sequence ID" value="CAK9141043.1"/>
    <property type="molecule type" value="Genomic_DNA"/>
</dbReference>
<dbReference type="Proteomes" id="UP001642360">
    <property type="component" value="Unassembled WGS sequence"/>
</dbReference>
<proteinExistence type="predicted"/>
<dbReference type="PANTHER" id="PTHR21286:SF0">
    <property type="entry name" value="NUCLEAR PORE COMPLEX PROTEIN NUP160"/>
    <property type="match status" value="1"/>
</dbReference>
<evidence type="ECO:0000313" key="3">
    <source>
        <dbReference type="Proteomes" id="UP001642360"/>
    </source>
</evidence>